<dbReference type="EMBL" id="AP021858">
    <property type="protein sequence ID" value="BBO24185.1"/>
    <property type="molecule type" value="Genomic_DNA"/>
</dbReference>
<evidence type="ECO:0000313" key="4">
    <source>
        <dbReference type="EMBL" id="BBO24185.1"/>
    </source>
</evidence>
<reference evidence="4" key="1">
    <citation type="journal article" name="DNA Res.">
        <title>The physiological potential of anammox bacteria as revealed by their core genome structure.</title>
        <authorList>
            <person name="Okubo T."/>
            <person name="Toyoda A."/>
            <person name="Fukuhara K."/>
            <person name="Uchiyama I."/>
            <person name="Harigaya Y."/>
            <person name="Kuroiwa M."/>
            <person name="Suzuki T."/>
            <person name="Murakami Y."/>
            <person name="Suwa Y."/>
            <person name="Takami H."/>
        </authorList>
    </citation>
    <scope>NUCLEOTIDE SEQUENCE</scope>
    <source>
        <strain evidence="4">317325-2</strain>
    </source>
</reference>
<dbReference type="PROSITE" id="PS50110">
    <property type="entry name" value="RESPONSE_REGULATORY"/>
    <property type="match status" value="1"/>
</dbReference>
<dbReference type="InterPro" id="IPR006675">
    <property type="entry name" value="HDIG_dom"/>
</dbReference>
<evidence type="ECO:0000259" key="3">
    <source>
        <dbReference type="PROSITE" id="PS51832"/>
    </source>
</evidence>
<dbReference type="AlphaFoldDB" id="A0A809RI61"/>
<dbReference type="Proteomes" id="UP000662873">
    <property type="component" value="Chromosome"/>
</dbReference>
<dbReference type="InterPro" id="IPR001789">
    <property type="entry name" value="Sig_transdc_resp-reg_receiver"/>
</dbReference>
<proteinExistence type="predicted"/>
<accession>A0A809RI61</accession>
<dbReference type="PANTHER" id="PTHR45228">
    <property type="entry name" value="CYCLIC DI-GMP PHOSPHODIESTERASE TM_0186-RELATED"/>
    <property type="match status" value="1"/>
</dbReference>
<organism evidence="4 5">
    <name type="scientific">Candidatus Nitrosymbiomonas proteolyticus</name>
    <dbReference type="NCBI Taxonomy" id="2608984"/>
    <lineage>
        <taxon>Bacteria</taxon>
        <taxon>Bacillati</taxon>
        <taxon>Armatimonadota</taxon>
        <taxon>Armatimonadota incertae sedis</taxon>
        <taxon>Candidatus Nitrosymbiomonas</taxon>
    </lineage>
</organism>
<evidence type="ECO:0000256" key="1">
    <source>
        <dbReference type="PROSITE-ProRule" id="PRU00169"/>
    </source>
</evidence>
<dbReference type="InterPro" id="IPR052020">
    <property type="entry name" value="Cyclic_di-GMP/3'3'-cGAMP_PDE"/>
</dbReference>
<dbReference type="CDD" id="cd00077">
    <property type="entry name" value="HDc"/>
    <property type="match status" value="1"/>
</dbReference>
<dbReference type="SUPFAM" id="SSF52172">
    <property type="entry name" value="CheY-like"/>
    <property type="match status" value="1"/>
</dbReference>
<protein>
    <submittedName>
        <fullName evidence="4">Two-component system response regulator</fullName>
    </submittedName>
</protein>
<evidence type="ECO:0000313" key="5">
    <source>
        <dbReference type="Proteomes" id="UP000662873"/>
    </source>
</evidence>
<feature type="domain" description="Response regulatory" evidence="2">
    <location>
        <begin position="12"/>
        <end position="130"/>
    </location>
</feature>
<dbReference type="NCBIfam" id="TIGR00277">
    <property type="entry name" value="HDIG"/>
    <property type="match status" value="1"/>
</dbReference>
<dbReference type="Pfam" id="PF13487">
    <property type="entry name" value="HD_5"/>
    <property type="match status" value="1"/>
</dbReference>
<sequence length="356" mass="39173">MLHNESELQDCRILVVDDNQANLAFLEQVLDVSGFQNVRTLSEGPETPGVFAEYHPDLLILDLHMPGMDGFEVLEQLRDVTSHFDFVPVLVFTADVASETRRRALSAGASDFLTKPGDVFEIKLRVCNFLRMRLLYKALRAANSELHEDVSKASLELQELHTELVERLALVAEYRDDDTGHHARRVGLVAGMIAEQLGMPPEEVEVVRTSALLHDIGKVGIPDTILLKPGILTPDEIEVIRTHTTIGSKVLSGSQSAFLQAAEIIARTHHERWDGKGYPNGLQGEEIPLLGRIVSVADVFDALTSKRTYKEAVGRDEAISVVRSESGKAFDPNVVEAFLSAMQQVDASCKKLGTAA</sequence>
<dbReference type="KEGG" id="npy:NPRO_17800"/>
<dbReference type="PANTHER" id="PTHR45228:SF1">
    <property type="entry name" value="CYCLIC DI-GMP PHOSPHODIESTERASE TM_0186"/>
    <property type="match status" value="1"/>
</dbReference>
<dbReference type="SUPFAM" id="SSF109604">
    <property type="entry name" value="HD-domain/PDEase-like"/>
    <property type="match status" value="1"/>
</dbReference>
<keyword evidence="1" id="KW-0597">Phosphoprotein</keyword>
<feature type="domain" description="HD-GYP" evidence="3">
    <location>
        <begin position="157"/>
        <end position="354"/>
    </location>
</feature>
<evidence type="ECO:0000259" key="2">
    <source>
        <dbReference type="PROSITE" id="PS50110"/>
    </source>
</evidence>
<dbReference type="InterPro" id="IPR037522">
    <property type="entry name" value="HD_GYP_dom"/>
</dbReference>
<dbReference type="Gene3D" id="3.40.50.2300">
    <property type="match status" value="1"/>
</dbReference>
<name>A0A809RI61_9BACT</name>
<dbReference type="Pfam" id="PF00072">
    <property type="entry name" value="Response_reg"/>
    <property type="match status" value="1"/>
</dbReference>
<dbReference type="Gene3D" id="1.10.3210.10">
    <property type="entry name" value="Hypothetical protein af1432"/>
    <property type="match status" value="1"/>
</dbReference>
<dbReference type="SMART" id="SM00471">
    <property type="entry name" value="HDc"/>
    <property type="match status" value="1"/>
</dbReference>
<feature type="modified residue" description="4-aspartylphosphate" evidence="1">
    <location>
        <position position="62"/>
    </location>
</feature>
<dbReference type="InterPro" id="IPR003607">
    <property type="entry name" value="HD/PDEase_dom"/>
</dbReference>
<dbReference type="InterPro" id="IPR011006">
    <property type="entry name" value="CheY-like_superfamily"/>
</dbReference>
<dbReference type="PROSITE" id="PS51832">
    <property type="entry name" value="HD_GYP"/>
    <property type="match status" value="1"/>
</dbReference>
<dbReference type="SMART" id="SM00448">
    <property type="entry name" value="REC"/>
    <property type="match status" value="1"/>
</dbReference>
<gene>
    <name evidence="4" type="ORF">NPRO_17800</name>
</gene>
<dbReference type="GO" id="GO:0000160">
    <property type="term" value="P:phosphorelay signal transduction system"/>
    <property type="evidence" value="ECO:0007669"/>
    <property type="project" value="InterPro"/>
</dbReference>